<accession>A0A811Q137</accession>
<evidence type="ECO:0000313" key="5">
    <source>
        <dbReference type="Proteomes" id="UP000604825"/>
    </source>
</evidence>
<keyword evidence="2" id="KW-0804">Transcription</keyword>
<protein>
    <submittedName>
        <fullName evidence="4">Uncharacterized protein</fullName>
    </submittedName>
</protein>
<feature type="region of interest" description="SAW" evidence="3">
    <location>
        <begin position="587"/>
        <end position="662"/>
    </location>
</feature>
<dbReference type="AlphaFoldDB" id="A0A811Q137"/>
<evidence type="ECO:0000313" key="4">
    <source>
        <dbReference type="EMBL" id="CAD6252625.1"/>
    </source>
</evidence>
<evidence type="ECO:0000256" key="2">
    <source>
        <dbReference type="ARBA" id="ARBA00023163"/>
    </source>
</evidence>
<name>A0A811Q137_9POAL</name>
<dbReference type="InterPro" id="IPR005202">
    <property type="entry name" value="TF_GRAS"/>
</dbReference>
<evidence type="ECO:0000256" key="1">
    <source>
        <dbReference type="ARBA" id="ARBA00023015"/>
    </source>
</evidence>
<keyword evidence="1" id="KW-0805">Transcription regulation</keyword>
<dbReference type="EMBL" id="CAJGYO010000009">
    <property type="protein sequence ID" value="CAD6252625.1"/>
    <property type="molecule type" value="Genomic_DNA"/>
</dbReference>
<comment type="caution">
    <text evidence="3">Lacks conserved residue(s) required for the propagation of feature annotation.</text>
</comment>
<keyword evidence="5" id="KW-1185">Reference proteome</keyword>
<evidence type="ECO:0000256" key="3">
    <source>
        <dbReference type="PROSITE-ProRule" id="PRU01191"/>
    </source>
</evidence>
<reference evidence="4" key="1">
    <citation type="submission" date="2020-10" db="EMBL/GenBank/DDBJ databases">
        <authorList>
            <person name="Han B."/>
            <person name="Lu T."/>
            <person name="Zhao Q."/>
            <person name="Huang X."/>
            <person name="Zhao Y."/>
        </authorList>
    </citation>
    <scope>NUCLEOTIDE SEQUENCE</scope>
</reference>
<dbReference type="PROSITE" id="PS50985">
    <property type="entry name" value="GRAS"/>
    <property type="match status" value="1"/>
</dbReference>
<feature type="region of interest" description="Leucine repeat II (LRII)" evidence="3">
    <location>
        <begin position="446"/>
        <end position="478"/>
    </location>
</feature>
<comment type="similarity">
    <text evidence="3">Belongs to the GRAS family.</text>
</comment>
<comment type="caution">
    <text evidence="4">The sequence shown here is derived from an EMBL/GenBank/DDBJ whole genome shotgun (WGS) entry which is preliminary data.</text>
</comment>
<feature type="short sequence motif" description="VHIID" evidence="3">
    <location>
        <begin position="394"/>
        <end position="398"/>
    </location>
</feature>
<proteinExistence type="inferred from homology"/>
<dbReference type="Pfam" id="PF03514">
    <property type="entry name" value="GRAS"/>
    <property type="match status" value="1"/>
</dbReference>
<dbReference type="Proteomes" id="UP000604825">
    <property type="component" value="Unassembled WGS sequence"/>
</dbReference>
<gene>
    <name evidence="4" type="ORF">NCGR_LOCUS36274</name>
</gene>
<organism evidence="4 5">
    <name type="scientific">Miscanthus lutarioriparius</name>
    <dbReference type="NCBI Taxonomy" id="422564"/>
    <lineage>
        <taxon>Eukaryota</taxon>
        <taxon>Viridiplantae</taxon>
        <taxon>Streptophyta</taxon>
        <taxon>Embryophyta</taxon>
        <taxon>Tracheophyta</taxon>
        <taxon>Spermatophyta</taxon>
        <taxon>Magnoliopsida</taxon>
        <taxon>Liliopsida</taxon>
        <taxon>Poales</taxon>
        <taxon>Poaceae</taxon>
        <taxon>PACMAD clade</taxon>
        <taxon>Panicoideae</taxon>
        <taxon>Andropogonodae</taxon>
        <taxon>Andropogoneae</taxon>
        <taxon>Saccharinae</taxon>
        <taxon>Miscanthus</taxon>
    </lineage>
</organism>
<sequence>MDDDDKLSYQCPDHQALLQAQQPFAEILSDTTTTTNTNVATSTFTVSPIFPNNAVSAFGTATWPYDPVELSLHLLSRTPYHVPDNVRRTGRDGLTLTTGDHGRANTTFLAEQDNNYTTSVGQFRRQNADKATMDMLNQAFRKGMEEANKFLPTTNMLPIHSEAISGSSREHLSRDRHRIADGQVKEKGIVDGITSSSMLQESGSDSIACRDGQKMADLSIIAVIAPESDQTREKIDKFVLIKYQSLLDKMIAVDMEAEKNANKGKRKSVAVTSNEPAVDLRALLMQCAHAVATGNRLGATELLYKIKQHSSPMGDATQRLAHCYAQALEARLDGMGSQLYNSLMVKQLTSANEFLFLKAYQLCVPASCFKMMAFMFSNLTILKAVAGRARRKKVHIVDYGEHYGFQWPTLLGNWATLQEEGRPLEVRITCIVLPKTGFRPGARIEETGRRLNNFARRRGIPFKFRSIVAKWETVCADDLNIEPDEVLIVNGLADFGRLMDESVHNIDSPSPRDMVLKNIQKMRPDVFILFIENSSYNTPFFLTRFREALFYHSAVFDMMDAVAPRDNNDRILFEQNLLGRHAFNVIACEGWDRVERPETYKQWQVRNNRAGLRQLPLDADIVKAVSNKVRENYSREFVVNVDEQWLLQGWKGRLLYAMSTWVANDGISSLG</sequence>
<dbReference type="PANTHER" id="PTHR31636">
    <property type="entry name" value="OSJNBA0084A10.13 PROTEIN-RELATED"/>
    <property type="match status" value="1"/>
</dbReference>